<evidence type="ECO:0000256" key="1">
    <source>
        <dbReference type="ARBA" id="ARBA00006974"/>
    </source>
</evidence>
<name>B9R8J6_RICCO</name>
<dbReference type="eggNOG" id="ENOG502S4GQ">
    <property type="taxonomic scope" value="Eukaryota"/>
</dbReference>
<feature type="compositionally biased region" description="Low complexity" evidence="2">
    <location>
        <begin position="29"/>
        <end position="43"/>
    </location>
</feature>
<dbReference type="OMA" id="IFIRMER"/>
<protein>
    <submittedName>
        <fullName evidence="3">Calmodulin binding protein, putative</fullName>
    </submittedName>
</protein>
<dbReference type="GO" id="GO:0009733">
    <property type="term" value="P:response to auxin"/>
    <property type="evidence" value="ECO:0007669"/>
    <property type="project" value="InterPro"/>
</dbReference>
<evidence type="ECO:0000313" key="3">
    <source>
        <dbReference type="EMBL" id="EEF52826.1"/>
    </source>
</evidence>
<organism evidence="3 4">
    <name type="scientific">Ricinus communis</name>
    <name type="common">Castor bean</name>
    <dbReference type="NCBI Taxonomy" id="3988"/>
    <lineage>
        <taxon>Eukaryota</taxon>
        <taxon>Viridiplantae</taxon>
        <taxon>Streptophyta</taxon>
        <taxon>Embryophyta</taxon>
        <taxon>Tracheophyta</taxon>
        <taxon>Spermatophyta</taxon>
        <taxon>Magnoliopsida</taxon>
        <taxon>eudicotyledons</taxon>
        <taxon>Gunneridae</taxon>
        <taxon>Pentapetalae</taxon>
        <taxon>rosids</taxon>
        <taxon>fabids</taxon>
        <taxon>Malpighiales</taxon>
        <taxon>Euphorbiaceae</taxon>
        <taxon>Acalyphoideae</taxon>
        <taxon>Acalypheae</taxon>
        <taxon>Ricinus</taxon>
    </lineage>
</organism>
<dbReference type="STRING" id="3988.B9R8J6"/>
<comment type="similarity">
    <text evidence="1">Belongs to the ARG7 family.</text>
</comment>
<feature type="region of interest" description="Disordered" evidence="2">
    <location>
        <begin position="25"/>
        <end position="48"/>
    </location>
</feature>
<dbReference type="Pfam" id="PF02519">
    <property type="entry name" value="Auxin_inducible"/>
    <property type="match status" value="1"/>
</dbReference>
<sequence length="133" mass="15160">MLSPKKVIEIASKWQNAASTKRRSRRRICLSSSTTNGSSPPSSCDGYQRRKFQVSQKGHFVVYSNDNKRFVVPLQYLNHDIFKELLKMSEEEFGLPGSGPIIFPCDGVFVEYVLSLVKQVHTDSEELTFSIRK</sequence>
<proteinExistence type="inferred from homology"/>
<dbReference type="PANTHER" id="PTHR31175:SF101">
    <property type="entry name" value="BINDING PROTEIN, PUTATIVE-RELATED"/>
    <property type="match status" value="1"/>
</dbReference>
<dbReference type="OrthoDB" id="839153at2759"/>
<dbReference type="AlphaFoldDB" id="B9R8J6"/>
<dbReference type="EMBL" id="EQ973772">
    <property type="protein sequence ID" value="EEF52826.1"/>
    <property type="molecule type" value="Genomic_DNA"/>
</dbReference>
<evidence type="ECO:0000313" key="4">
    <source>
        <dbReference type="Proteomes" id="UP000008311"/>
    </source>
</evidence>
<dbReference type="InParanoid" id="B9R8J6"/>
<accession>B9R8J6</accession>
<dbReference type="PANTHER" id="PTHR31175">
    <property type="entry name" value="AUXIN-RESPONSIVE FAMILY PROTEIN"/>
    <property type="match status" value="1"/>
</dbReference>
<reference evidence="4" key="1">
    <citation type="journal article" date="2010" name="Nat. Biotechnol.">
        <title>Draft genome sequence of the oilseed species Ricinus communis.</title>
        <authorList>
            <person name="Chan A.P."/>
            <person name="Crabtree J."/>
            <person name="Zhao Q."/>
            <person name="Lorenzi H."/>
            <person name="Orvis J."/>
            <person name="Puiu D."/>
            <person name="Melake-Berhan A."/>
            <person name="Jones K.M."/>
            <person name="Redman J."/>
            <person name="Chen G."/>
            <person name="Cahoon E.B."/>
            <person name="Gedil M."/>
            <person name="Stanke M."/>
            <person name="Haas B.J."/>
            <person name="Wortman J.R."/>
            <person name="Fraser-Liggett C.M."/>
            <person name="Ravel J."/>
            <person name="Rabinowicz P.D."/>
        </authorList>
    </citation>
    <scope>NUCLEOTIDE SEQUENCE [LARGE SCALE GENOMIC DNA]</scope>
    <source>
        <strain evidence="4">cv. Hale</strain>
    </source>
</reference>
<gene>
    <name evidence="3" type="ORF">RCOM_1600440</name>
</gene>
<evidence type="ECO:0000256" key="2">
    <source>
        <dbReference type="SAM" id="MobiDB-lite"/>
    </source>
</evidence>
<dbReference type="Proteomes" id="UP000008311">
    <property type="component" value="Unassembled WGS sequence"/>
</dbReference>
<keyword evidence="4" id="KW-1185">Reference proteome</keyword>
<dbReference type="InterPro" id="IPR003676">
    <property type="entry name" value="SAUR_fam"/>
</dbReference>